<dbReference type="STRING" id="1314778.A0A5C3NWU6"/>
<reference evidence="1 2" key="1">
    <citation type="journal article" date="2019" name="Nat. Ecol. Evol.">
        <title>Megaphylogeny resolves global patterns of mushroom evolution.</title>
        <authorList>
            <person name="Varga T."/>
            <person name="Krizsan K."/>
            <person name="Foldi C."/>
            <person name="Dima B."/>
            <person name="Sanchez-Garcia M."/>
            <person name="Sanchez-Ramirez S."/>
            <person name="Szollosi G.J."/>
            <person name="Szarkandi J.G."/>
            <person name="Papp V."/>
            <person name="Albert L."/>
            <person name="Andreopoulos W."/>
            <person name="Angelini C."/>
            <person name="Antonin V."/>
            <person name="Barry K.W."/>
            <person name="Bougher N.L."/>
            <person name="Buchanan P."/>
            <person name="Buyck B."/>
            <person name="Bense V."/>
            <person name="Catcheside P."/>
            <person name="Chovatia M."/>
            <person name="Cooper J."/>
            <person name="Damon W."/>
            <person name="Desjardin D."/>
            <person name="Finy P."/>
            <person name="Geml J."/>
            <person name="Haridas S."/>
            <person name="Hughes K."/>
            <person name="Justo A."/>
            <person name="Karasinski D."/>
            <person name="Kautmanova I."/>
            <person name="Kiss B."/>
            <person name="Kocsube S."/>
            <person name="Kotiranta H."/>
            <person name="LaButti K.M."/>
            <person name="Lechner B.E."/>
            <person name="Liimatainen K."/>
            <person name="Lipzen A."/>
            <person name="Lukacs Z."/>
            <person name="Mihaltcheva S."/>
            <person name="Morgado L.N."/>
            <person name="Niskanen T."/>
            <person name="Noordeloos M.E."/>
            <person name="Ohm R.A."/>
            <person name="Ortiz-Santana B."/>
            <person name="Ovrebo C."/>
            <person name="Racz N."/>
            <person name="Riley R."/>
            <person name="Savchenko A."/>
            <person name="Shiryaev A."/>
            <person name="Soop K."/>
            <person name="Spirin V."/>
            <person name="Szebenyi C."/>
            <person name="Tomsovsky M."/>
            <person name="Tulloss R.E."/>
            <person name="Uehling J."/>
            <person name="Grigoriev I.V."/>
            <person name="Vagvolgyi C."/>
            <person name="Papp T."/>
            <person name="Martin F.M."/>
            <person name="Miettinen O."/>
            <person name="Hibbett D.S."/>
            <person name="Nagy L.G."/>
        </authorList>
    </citation>
    <scope>NUCLEOTIDE SEQUENCE [LARGE SCALE GENOMIC DNA]</scope>
    <source>
        <strain evidence="1 2">HHB13444</strain>
    </source>
</reference>
<gene>
    <name evidence="1" type="ORF">K466DRAFT_451747</name>
</gene>
<dbReference type="EMBL" id="ML211761">
    <property type="protein sequence ID" value="TFK80490.1"/>
    <property type="molecule type" value="Genomic_DNA"/>
</dbReference>
<dbReference type="InParanoid" id="A0A5C3NWU6"/>
<feature type="non-terminal residue" evidence="1">
    <location>
        <position position="1"/>
    </location>
</feature>
<dbReference type="AlphaFoldDB" id="A0A5C3NWU6"/>
<sequence>LRAHIRGLLLQYALTHLATNYVTWTQESVADILSECMSYVPLAGPTCVALPVDPLEILSQRWGLTKLDLYEERWKVENSEVLPYLK</sequence>
<dbReference type="Proteomes" id="UP000308197">
    <property type="component" value="Unassembled WGS sequence"/>
</dbReference>
<evidence type="ECO:0000313" key="2">
    <source>
        <dbReference type="Proteomes" id="UP000308197"/>
    </source>
</evidence>
<evidence type="ECO:0000313" key="1">
    <source>
        <dbReference type="EMBL" id="TFK80490.1"/>
    </source>
</evidence>
<name>A0A5C3NWU6_9APHY</name>
<keyword evidence="2" id="KW-1185">Reference proteome</keyword>
<protein>
    <submittedName>
        <fullName evidence="1">Uncharacterized protein</fullName>
    </submittedName>
</protein>
<organism evidence="1 2">
    <name type="scientific">Polyporus arcularius HHB13444</name>
    <dbReference type="NCBI Taxonomy" id="1314778"/>
    <lineage>
        <taxon>Eukaryota</taxon>
        <taxon>Fungi</taxon>
        <taxon>Dikarya</taxon>
        <taxon>Basidiomycota</taxon>
        <taxon>Agaricomycotina</taxon>
        <taxon>Agaricomycetes</taxon>
        <taxon>Polyporales</taxon>
        <taxon>Polyporaceae</taxon>
        <taxon>Polyporus</taxon>
    </lineage>
</organism>
<feature type="non-terminal residue" evidence="1">
    <location>
        <position position="86"/>
    </location>
</feature>
<proteinExistence type="predicted"/>
<accession>A0A5C3NWU6</accession>